<dbReference type="eggNOG" id="COG1361">
    <property type="taxonomic scope" value="Bacteria"/>
</dbReference>
<proteinExistence type="predicted"/>
<dbReference type="EMBL" id="JPRJ01000036">
    <property type="protein sequence ID" value="KFF20676.1"/>
    <property type="molecule type" value="Genomic_DNA"/>
</dbReference>
<accession>A0A086AVG2</accession>
<feature type="domain" description="DUF8202" evidence="1">
    <location>
        <begin position="264"/>
        <end position="447"/>
    </location>
</feature>
<dbReference type="KEGG" id="cpip:CJF12_05180"/>
<name>A0A086AVG2_9FLAO</name>
<gene>
    <name evidence="2" type="ORF">IQ37_15600</name>
</gene>
<dbReference type="Proteomes" id="UP000028709">
    <property type="component" value="Unassembled WGS sequence"/>
</dbReference>
<dbReference type="STRING" id="558152.IQ37_15600"/>
<dbReference type="AlphaFoldDB" id="A0A086AVG2"/>
<dbReference type="InterPro" id="IPR058515">
    <property type="entry name" value="DUF8202"/>
</dbReference>
<protein>
    <recommendedName>
        <fullName evidence="1">DUF8202 domain-containing protein</fullName>
    </recommendedName>
</protein>
<evidence type="ECO:0000259" key="1">
    <source>
        <dbReference type="Pfam" id="PF26628"/>
    </source>
</evidence>
<comment type="caution">
    <text evidence="2">The sequence shown here is derived from an EMBL/GenBank/DDBJ whole genome shotgun (WGS) entry which is preliminary data.</text>
</comment>
<dbReference type="Pfam" id="PF26628">
    <property type="entry name" value="DUF8202"/>
    <property type="match status" value="1"/>
</dbReference>
<reference evidence="2 3" key="1">
    <citation type="submission" date="2014-07" db="EMBL/GenBank/DDBJ databases">
        <title>Genome of Chryseobacterium piperi CTM.</title>
        <authorList>
            <person name="Pipes S.E."/>
            <person name="Stropko S.J."/>
            <person name="Newman J.D."/>
        </authorList>
    </citation>
    <scope>NUCLEOTIDE SEQUENCE [LARGE SCALE GENOMIC DNA]</scope>
    <source>
        <strain evidence="2 3">CTM</strain>
    </source>
</reference>
<evidence type="ECO:0000313" key="3">
    <source>
        <dbReference type="Proteomes" id="UP000028709"/>
    </source>
</evidence>
<sequence length="556" mass="60433">MTFGANDTWIPLTSTTVNGVNYIQTSTPVDFSNGDGEYFTFSTFVVGPGGVDESLRLWLRADIGFTPNVWTDQSDGANDFTQTNASRQPTLITADTKHNFNPSVDFGNATAAGAKFMAVPTGKPYNANGMDSSFFMMINPRAFGPSTYNEYFGFGGTTTTANLTEANFPSYTNNGTAGNMQVYPNPASSMPRTLNKTQLPDFSYTIGGPVTYGLDGQNQTVGGAVAAGNSRTASGAILGGQPSYFPNADMGEAIGYQRELTSLEKQRIRSYLAIKYGVTLQQPLNYLSSDATTVTWNSSLNTSFNNNIFGLAKDDATVLDQLVSNSINTENNIMLTISTTNDFISANTSQGRLDFLQDKTFLIMGDNNVQLLPMQSYGLPPGKIIQRKWLAQRINDTRATWLQADLSRYTEIVATDKAYMVVADDSNFSQNVVIVPATSFSAGKAVFNYSFPSNKYFTFGVNLQSYCTKDPATGTPNAMTKFGITGQSGKQPNWPLNIPNGFMALESKTKGFVITRTTSGSIANPVEGMMIFDTVDKCFKLYNGTSWNCIKRSCND</sequence>
<organism evidence="2 3">
    <name type="scientific">Chryseobacterium piperi</name>
    <dbReference type="NCBI Taxonomy" id="558152"/>
    <lineage>
        <taxon>Bacteria</taxon>
        <taxon>Pseudomonadati</taxon>
        <taxon>Bacteroidota</taxon>
        <taxon>Flavobacteriia</taxon>
        <taxon>Flavobacteriales</taxon>
        <taxon>Weeksellaceae</taxon>
        <taxon>Chryseobacterium group</taxon>
        <taxon>Chryseobacterium</taxon>
    </lineage>
</organism>
<keyword evidence="3" id="KW-1185">Reference proteome</keyword>
<evidence type="ECO:0000313" key="2">
    <source>
        <dbReference type="EMBL" id="KFF20676.1"/>
    </source>
</evidence>